<sequence>MVARVKVAGLRPLGVMVLVAALGLGGCASGGGGGYGGYDYDQPLTPAQAALRQQTDRFNDTVATGAVAGALLGALVGALSDSKNRGRGALIGAAAGGALGGASGYYIASQNEQYASREQALDARIQAASNEANSYRQIAASSARVAADNRQKIALLEQQYRAGQISAKDYRNRTASMQEDLRLMDEALSNAGEVRQKIAEDGSYVGGQGRANLNQAQADIGRSAQDIARSRDELARALASVPDA</sequence>
<protein>
    <recommendedName>
        <fullName evidence="2">YMGG-like Gly-zipper domain-containing protein</fullName>
    </recommendedName>
</protein>
<keyword evidence="1" id="KW-0812">Transmembrane</keyword>
<keyword evidence="1" id="KW-1133">Transmembrane helix</keyword>
<comment type="caution">
    <text evidence="3">The sequence shown here is derived from an EMBL/GenBank/DDBJ whole genome shotgun (WGS) entry which is preliminary data.</text>
</comment>
<dbReference type="PROSITE" id="PS51257">
    <property type="entry name" value="PROKAR_LIPOPROTEIN"/>
    <property type="match status" value="1"/>
</dbReference>
<dbReference type="Proteomes" id="UP000245461">
    <property type="component" value="Unassembled WGS sequence"/>
</dbReference>
<dbReference type="AlphaFoldDB" id="A0A317DZL2"/>
<proteinExistence type="predicted"/>
<organism evidence="3 4">
    <name type="scientific">Zavarzinia aquatilis</name>
    <dbReference type="NCBI Taxonomy" id="2211142"/>
    <lineage>
        <taxon>Bacteria</taxon>
        <taxon>Pseudomonadati</taxon>
        <taxon>Pseudomonadota</taxon>
        <taxon>Alphaproteobacteria</taxon>
        <taxon>Rhodospirillales</taxon>
        <taxon>Zavarziniaceae</taxon>
        <taxon>Zavarzinia</taxon>
    </lineage>
</organism>
<dbReference type="EMBL" id="QGLE01000014">
    <property type="protein sequence ID" value="PWR18503.1"/>
    <property type="molecule type" value="Genomic_DNA"/>
</dbReference>
<evidence type="ECO:0000256" key="1">
    <source>
        <dbReference type="SAM" id="Phobius"/>
    </source>
</evidence>
<reference evidence="3 4" key="1">
    <citation type="submission" date="2018-05" db="EMBL/GenBank/DDBJ databases">
        <title>Zavarzinia sp. HR-AS.</title>
        <authorList>
            <person name="Lee Y."/>
            <person name="Jeon C.O."/>
        </authorList>
    </citation>
    <scope>NUCLEOTIDE SEQUENCE [LARGE SCALE GENOMIC DNA]</scope>
    <source>
        <strain evidence="3 4">HR-AS</strain>
    </source>
</reference>
<evidence type="ECO:0000313" key="3">
    <source>
        <dbReference type="EMBL" id="PWR18503.1"/>
    </source>
</evidence>
<name>A0A317DZL2_9PROT</name>
<dbReference type="OrthoDB" id="9961634at2"/>
<evidence type="ECO:0000313" key="4">
    <source>
        <dbReference type="Proteomes" id="UP000245461"/>
    </source>
</evidence>
<dbReference type="InterPro" id="IPR027367">
    <property type="entry name" value="Gly-zipper_YMGG"/>
</dbReference>
<dbReference type="Pfam" id="PF13441">
    <property type="entry name" value="Gly-zipper_YMGG"/>
    <property type="match status" value="1"/>
</dbReference>
<feature type="domain" description="YMGG-like Gly-zipper" evidence="2">
    <location>
        <begin position="63"/>
        <end position="106"/>
    </location>
</feature>
<evidence type="ECO:0000259" key="2">
    <source>
        <dbReference type="Pfam" id="PF13441"/>
    </source>
</evidence>
<dbReference type="RefSeq" id="WP_109907751.1">
    <property type="nucleotide sequence ID" value="NZ_QGLE01000014.1"/>
</dbReference>
<gene>
    <name evidence="3" type="ORF">DKG74_18975</name>
</gene>
<feature type="transmembrane region" description="Helical" evidence="1">
    <location>
        <begin position="61"/>
        <end position="79"/>
    </location>
</feature>
<keyword evidence="1" id="KW-0472">Membrane</keyword>
<feature type="transmembrane region" description="Helical" evidence="1">
    <location>
        <begin position="88"/>
        <end position="108"/>
    </location>
</feature>
<keyword evidence="4" id="KW-1185">Reference proteome</keyword>
<accession>A0A317DZL2</accession>